<keyword evidence="1" id="KW-0436">Ligase</keyword>
<keyword evidence="2" id="KW-1185">Reference proteome</keyword>
<sequence>MKGILLYKVKESELNITHYETRRFLEEAANLCIDLDVMSPDQFELFVNKEDECSIYVDGEPLDLPDFVIPRMGSGTTYFALALIRQFERLNIPCINSSVGIETVKDKLFSQQILAQKKLPVPKTMLMKFPVDVDFVTKQFEYPLVVKTLSGSLGKGVFLMENRKQLEDLSRMIEIANPNMNIIIQEMIKDSKGKDLRVFVVGGRVVGCMLRKAKKNDFRANYSAGGTVESYPLSPIIERIALEASKILGLDIAGVDLLFDGESFKICEVNSSPMFKGLESCTDVNIPKVIFKYAYDELYLTDHVISKKLEVVEKM</sequence>
<name>A0ACB5UGQ2_9FIRM</name>
<protein>
    <submittedName>
        <fullName evidence="1">RimK family alpha-L-glutamate ligase</fullName>
    </submittedName>
</protein>
<gene>
    <name evidence="1" type="ORF">AN2V17_13650</name>
</gene>
<reference evidence="1" key="1">
    <citation type="submission" date="2023-09" db="EMBL/GenBank/DDBJ databases">
        <title>Vallitalea sediminicola and Vallitalea maricola sp. nov., anaerobic bacteria isolated from marine sediment.</title>
        <authorList>
            <person name="Hirano S."/>
            <person name="Maeda A."/>
            <person name="Terahara T."/>
            <person name="Mori K."/>
            <person name="Hamada M."/>
            <person name="Matsumoto R."/>
            <person name="Kobayashi T."/>
        </authorList>
    </citation>
    <scope>NUCLEOTIDE SEQUENCE</scope>
    <source>
        <strain evidence="1">AN17-2</strain>
    </source>
</reference>
<dbReference type="Proteomes" id="UP001374599">
    <property type="component" value="Unassembled WGS sequence"/>
</dbReference>
<dbReference type="EMBL" id="BTPU01000020">
    <property type="protein sequence ID" value="GMQ62134.1"/>
    <property type="molecule type" value="Genomic_DNA"/>
</dbReference>
<organism evidence="1 2">
    <name type="scientific">Vallitalea maricola</name>
    <dbReference type="NCBI Taxonomy" id="3074433"/>
    <lineage>
        <taxon>Bacteria</taxon>
        <taxon>Bacillati</taxon>
        <taxon>Bacillota</taxon>
        <taxon>Clostridia</taxon>
        <taxon>Lachnospirales</taxon>
        <taxon>Vallitaleaceae</taxon>
        <taxon>Vallitalea</taxon>
    </lineage>
</organism>
<comment type="caution">
    <text evidence="1">The sequence shown here is derived from an EMBL/GenBank/DDBJ whole genome shotgun (WGS) entry which is preliminary data.</text>
</comment>
<proteinExistence type="predicted"/>
<evidence type="ECO:0000313" key="1">
    <source>
        <dbReference type="EMBL" id="GMQ62134.1"/>
    </source>
</evidence>
<accession>A0ACB5UGQ2</accession>
<evidence type="ECO:0000313" key="2">
    <source>
        <dbReference type="Proteomes" id="UP001374599"/>
    </source>
</evidence>